<name>A0A849SDL1_UNCEI</name>
<comment type="caution">
    <text evidence="1">The sequence shown here is derived from an EMBL/GenBank/DDBJ whole genome shotgun (WGS) entry which is preliminary data.</text>
</comment>
<dbReference type="EMBL" id="JABFRW010000074">
    <property type="protein sequence ID" value="NOT33808.1"/>
    <property type="molecule type" value="Genomic_DNA"/>
</dbReference>
<dbReference type="Proteomes" id="UP000580839">
    <property type="component" value="Unassembled WGS sequence"/>
</dbReference>
<evidence type="ECO:0000313" key="2">
    <source>
        <dbReference type="Proteomes" id="UP000580839"/>
    </source>
</evidence>
<evidence type="ECO:0000313" key="1">
    <source>
        <dbReference type="EMBL" id="NOT33808.1"/>
    </source>
</evidence>
<reference evidence="1 2" key="1">
    <citation type="submission" date="2020-04" db="EMBL/GenBank/DDBJ databases">
        <title>Metagenomic profiling of ammonia- and methane-oxidizing microorganisms in a Dutch drinking water treatment plant.</title>
        <authorList>
            <person name="Poghosyan L."/>
            <person name="Leucker S."/>
        </authorList>
    </citation>
    <scope>NUCLEOTIDE SEQUENCE [LARGE SCALE GENOMIC DNA]</scope>
    <source>
        <strain evidence="1">S-RSF-IL-03</strain>
    </source>
</reference>
<dbReference type="AlphaFoldDB" id="A0A849SDL1"/>
<protein>
    <submittedName>
        <fullName evidence="1">Uncharacterized protein</fullName>
    </submittedName>
</protein>
<organism evidence="1 2">
    <name type="scientific">Eiseniibacteriota bacterium</name>
    <dbReference type="NCBI Taxonomy" id="2212470"/>
    <lineage>
        <taxon>Bacteria</taxon>
        <taxon>Candidatus Eiseniibacteriota</taxon>
    </lineage>
</organism>
<sequence>MVRLEKADADLLLRGKTPREIYDIVRDRVARTPGASINDFFDTLDWVVREGYATEAELEAVEEEGGN</sequence>
<accession>A0A849SDL1</accession>
<proteinExistence type="predicted"/>
<gene>
    <name evidence="1" type="ORF">HOP12_06530</name>
</gene>